<dbReference type="Proteomes" id="UP001177023">
    <property type="component" value="Unassembled WGS sequence"/>
</dbReference>
<protein>
    <submittedName>
        <fullName evidence="2">Uncharacterized protein</fullName>
    </submittedName>
</protein>
<evidence type="ECO:0000313" key="3">
    <source>
        <dbReference type="Proteomes" id="UP001177023"/>
    </source>
</evidence>
<dbReference type="EMBL" id="CATQJA010002664">
    <property type="protein sequence ID" value="CAJ0581943.1"/>
    <property type="molecule type" value="Genomic_DNA"/>
</dbReference>
<name>A0AA36G8H2_9BILA</name>
<feature type="non-terminal residue" evidence="2">
    <location>
        <position position="459"/>
    </location>
</feature>
<organism evidence="2 3">
    <name type="scientific">Mesorhabditis spiculigera</name>
    <dbReference type="NCBI Taxonomy" id="96644"/>
    <lineage>
        <taxon>Eukaryota</taxon>
        <taxon>Metazoa</taxon>
        <taxon>Ecdysozoa</taxon>
        <taxon>Nematoda</taxon>
        <taxon>Chromadorea</taxon>
        <taxon>Rhabditida</taxon>
        <taxon>Rhabditina</taxon>
        <taxon>Rhabditomorpha</taxon>
        <taxon>Rhabditoidea</taxon>
        <taxon>Rhabditidae</taxon>
        <taxon>Mesorhabditinae</taxon>
        <taxon>Mesorhabditis</taxon>
    </lineage>
</organism>
<proteinExistence type="predicted"/>
<keyword evidence="3" id="KW-1185">Reference proteome</keyword>
<gene>
    <name evidence="2" type="ORF">MSPICULIGERA_LOCUS20092</name>
</gene>
<feature type="region of interest" description="Disordered" evidence="1">
    <location>
        <begin position="303"/>
        <end position="368"/>
    </location>
</feature>
<dbReference type="AlphaFoldDB" id="A0AA36G8H2"/>
<evidence type="ECO:0000313" key="2">
    <source>
        <dbReference type="EMBL" id="CAJ0581943.1"/>
    </source>
</evidence>
<feature type="compositionally biased region" description="Basic residues" evidence="1">
    <location>
        <begin position="340"/>
        <end position="352"/>
    </location>
</feature>
<feature type="region of interest" description="Disordered" evidence="1">
    <location>
        <begin position="436"/>
        <end position="459"/>
    </location>
</feature>
<reference evidence="2" key="1">
    <citation type="submission" date="2023-06" db="EMBL/GenBank/DDBJ databases">
        <authorList>
            <person name="Delattre M."/>
        </authorList>
    </citation>
    <scope>NUCLEOTIDE SEQUENCE</scope>
    <source>
        <strain evidence="2">AF72</strain>
    </source>
</reference>
<feature type="region of interest" description="Disordered" evidence="1">
    <location>
        <begin position="91"/>
        <end position="118"/>
    </location>
</feature>
<evidence type="ECO:0000256" key="1">
    <source>
        <dbReference type="SAM" id="MobiDB-lite"/>
    </source>
</evidence>
<sequence length="459" mass="52848">MGTKTDGAPPTPAELDKALLKLHPTPISPMGVQQQPRPKEPVPIPMPECQTMTGAQIGMQMRKFHKKHLAKHLSDPVHRVVFEDSDIGTESAKRQSSLFLTRTPARKNPQNHPDSTDVSDVELEHEEMDSVTLNYLEAQRLAQRNQLVRIDGYLDDMKMQRAELQRHQALIEANKKANSFETHKAAEDEESCARIRLKPRPFWCTVTREKLPEKPPIDFPQFEPSTSNTMSRYAFVDDRVHMRITPGVEEVPFSRRSEAIFHQLSIAPELSKRRRIDQCAWKNIDLMGSEESRCLPNPYIVEEEPKARRPSGSLKTRFQDESEKDSDFEYESDDEVCLPKSKRREARKKDRKKRAEDPKPRSSVPQRRFDIDDVVIDYGGDYGISGLPEKIEYKEISTPGFREFVFPEDLVLDCEPEAARQQDAAHRQFLEELHAEKLANERRAPAAEKKTKPEFTIDE</sequence>
<comment type="caution">
    <text evidence="2">The sequence shown here is derived from an EMBL/GenBank/DDBJ whole genome shotgun (WGS) entry which is preliminary data.</text>
</comment>
<feature type="compositionally biased region" description="Basic and acidic residues" evidence="1">
    <location>
        <begin position="317"/>
        <end position="327"/>
    </location>
</feature>
<accession>A0AA36G8H2</accession>